<name>A0A2G1UJJ1_9GAMM</name>
<protein>
    <submittedName>
        <fullName evidence="2">Uncharacterized protein</fullName>
    </submittedName>
</protein>
<comment type="caution">
    <text evidence="2">The sequence shown here is derived from an EMBL/GenBank/DDBJ whole genome shotgun (WGS) entry which is preliminary data.</text>
</comment>
<dbReference type="EMBL" id="NTFH01000009">
    <property type="protein sequence ID" value="PHQ14589.1"/>
    <property type="molecule type" value="Genomic_DNA"/>
</dbReference>
<evidence type="ECO:0000256" key="1">
    <source>
        <dbReference type="SAM" id="MobiDB-lite"/>
    </source>
</evidence>
<dbReference type="RefSeq" id="WP_099615094.1">
    <property type="nucleotide sequence ID" value="NZ_KZ319372.1"/>
</dbReference>
<accession>A0A2G1UJJ1</accession>
<dbReference type="AlphaFoldDB" id="A0A2G1UJJ1"/>
<dbReference type="Proteomes" id="UP000231409">
    <property type="component" value="Unassembled WGS sequence"/>
</dbReference>
<gene>
    <name evidence="2" type="ORF">CLH61_12545</name>
</gene>
<feature type="region of interest" description="Disordered" evidence="1">
    <location>
        <begin position="101"/>
        <end position="122"/>
    </location>
</feature>
<evidence type="ECO:0000313" key="3">
    <source>
        <dbReference type="Proteomes" id="UP000231409"/>
    </source>
</evidence>
<sequence>MTAKKSSDRLLATIGCLVTTLGLLSPGAVVAHGGPDMSALPQGVVKASLTDPADIRGLHLTILDAPVPALLLRYEGSGTLHVPGSDGGPFLRFQRDRVEAHTDSPSWHAAATAAGKPTGTDRGHWQTVSGSGSFGWVDSRVAEAVRHAGADGKPVTWRIPVALENSSTASSLTGSVTWQPLPDPGGQ</sequence>
<reference evidence="2 3" key="1">
    <citation type="submission" date="2017-09" db="EMBL/GenBank/DDBJ databases">
        <title>The draft genome sequences of Marinobacter sp. PWS21.</title>
        <authorList>
            <person name="Cao J."/>
        </authorList>
    </citation>
    <scope>NUCLEOTIDE SEQUENCE [LARGE SCALE GENOMIC DNA]</scope>
    <source>
        <strain evidence="2 3">PWS21</strain>
    </source>
</reference>
<organism evidence="2 3">
    <name type="scientific">Marinobacter profundi</name>
    <dbReference type="NCBI Taxonomy" id="2666256"/>
    <lineage>
        <taxon>Bacteria</taxon>
        <taxon>Pseudomonadati</taxon>
        <taxon>Pseudomonadota</taxon>
        <taxon>Gammaproteobacteria</taxon>
        <taxon>Pseudomonadales</taxon>
        <taxon>Marinobacteraceae</taxon>
        <taxon>Marinobacter</taxon>
    </lineage>
</organism>
<proteinExistence type="predicted"/>
<keyword evidence="3" id="KW-1185">Reference proteome</keyword>
<evidence type="ECO:0000313" key="2">
    <source>
        <dbReference type="EMBL" id="PHQ14589.1"/>
    </source>
</evidence>